<proteinExistence type="predicted"/>
<reference evidence="2" key="1">
    <citation type="journal article" date="2019" name="Int. J. Syst. Evol. Microbiol.">
        <title>The Global Catalogue of Microorganisms (GCM) 10K type strain sequencing project: providing services to taxonomists for standard genome sequencing and annotation.</title>
        <authorList>
            <consortium name="The Broad Institute Genomics Platform"/>
            <consortium name="The Broad Institute Genome Sequencing Center for Infectious Disease"/>
            <person name="Wu L."/>
            <person name="Ma J."/>
        </authorList>
    </citation>
    <scope>NUCLEOTIDE SEQUENCE [LARGE SCALE GENOMIC DNA]</scope>
    <source>
        <strain evidence="2">CGMCC 4.7246</strain>
    </source>
</reference>
<accession>A0ABW1P057</accession>
<evidence type="ECO:0000313" key="1">
    <source>
        <dbReference type="EMBL" id="MFC6088883.1"/>
    </source>
</evidence>
<dbReference type="Proteomes" id="UP001596220">
    <property type="component" value="Unassembled WGS sequence"/>
</dbReference>
<keyword evidence="2" id="KW-1185">Reference proteome</keyword>
<dbReference type="RefSeq" id="WP_380633716.1">
    <property type="nucleotide sequence ID" value="NZ_JBHSQO010000004.1"/>
</dbReference>
<dbReference type="EMBL" id="JBHSQO010000004">
    <property type="protein sequence ID" value="MFC6088883.1"/>
    <property type="molecule type" value="Genomic_DNA"/>
</dbReference>
<sequence length="333" mass="36705">MTAHALYQPEDRVLDLSSLSDADHALIRSLAGRVDPGDRVLICLEPDDAERDELHVEFRHGRYYAVHLEGGEHLVALESDEHKRQKEYWHRAAQDAGYRSDTGIGTGTGTVLDVAIHGPVRTGVELRRADVTARAAALNTSGAHRAGWLPLWFSDSDRTPKWFHRIPSVGCNRISWDDLPPRRAATATGLRLVHAARCTTENFPRCFDRRRRPCGGYHPLLRPWRGVTVDDVAEMVPAGEAVPLQTPERWIYVVPRFGLAHYQQLTDGLGAYLPDTAPGAPTGAGAGAGGAGAGGRAGSRAWPVCRRCGKDMFLVRPGRELCENCRPMMREPM</sequence>
<evidence type="ECO:0000313" key="2">
    <source>
        <dbReference type="Proteomes" id="UP001596220"/>
    </source>
</evidence>
<protein>
    <submittedName>
        <fullName evidence="1">Uncharacterized protein</fullName>
    </submittedName>
</protein>
<comment type="caution">
    <text evidence="1">The sequence shown here is derived from an EMBL/GenBank/DDBJ whole genome shotgun (WGS) entry which is preliminary data.</text>
</comment>
<organism evidence="1 2">
    <name type="scientific">Saccharothrix lopnurensis</name>
    <dbReference type="NCBI Taxonomy" id="1670621"/>
    <lineage>
        <taxon>Bacteria</taxon>
        <taxon>Bacillati</taxon>
        <taxon>Actinomycetota</taxon>
        <taxon>Actinomycetes</taxon>
        <taxon>Pseudonocardiales</taxon>
        <taxon>Pseudonocardiaceae</taxon>
        <taxon>Saccharothrix</taxon>
    </lineage>
</organism>
<name>A0ABW1P057_9PSEU</name>
<gene>
    <name evidence="1" type="ORF">ACFP3R_06320</name>
</gene>